<name>A0A453I8Z2_AEGTS</name>
<reference evidence="2" key="1">
    <citation type="journal article" date="2014" name="Science">
        <title>Ancient hybridizations among the ancestral genomes of bread wheat.</title>
        <authorList>
            <consortium name="International Wheat Genome Sequencing Consortium,"/>
            <person name="Marcussen T."/>
            <person name="Sandve S.R."/>
            <person name="Heier L."/>
            <person name="Spannagl M."/>
            <person name="Pfeifer M."/>
            <person name="Jakobsen K.S."/>
            <person name="Wulff B.B."/>
            <person name="Steuernagel B."/>
            <person name="Mayer K.F."/>
            <person name="Olsen O.A."/>
        </authorList>
    </citation>
    <scope>NUCLEOTIDE SEQUENCE [LARGE SCALE GENOMIC DNA]</scope>
    <source>
        <strain evidence="2">cv. AL8/78</strain>
    </source>
</reference>
<keyword evidence="2" id="KW-1185">Reference proteome</keyword>
<proteinExistence type="predicted"/>
<dbReference type="EnsemblPlants" id="AET4Gv20484700.30">
    <property type="protein sequence ID" value="AET4Gv20484700.30"/>
    <property type="gene ID" value="AET4Gv20484700"/>
</dbReference>
<accession>A0A453I8Z2</accession>
<evidence type="ECO:0000313" key="2">
    <source>
        <dbReference type="Proteomes" id="UP000015105"/>
    </source>
</evidence>
<sequence>MDSKLPRTPEKVTHFLDFRSAVGWAKERESASLSPVRFSSSLLPANDVLQTSEHEMALLFTLASKEEERQHSSQRVRPDYYRSIFWNLFIDL</sequence>
<organism evidence="1 2">
    <name type="scientific">Aegilops tauschii subsp. strangulata</name>
    <name type="common">Goatgrass</name>
    <dbReference type="NCBI Taxonomy" id="200361"/>
    <lineage>
        <taxon>Eukaryota</taxon>
        <taxon>Viridiplantae</taxon>
        <taxon>Streptophyta</taxon>
        <taxon>Embryophyta</taxon>
        <taxon>Tracheophyta</taxon>
        <taxon>Spermatophyta</taxon>
        <taxon>Magnoliopsida</taxon>
        <taxon>Liliopsida</taxon>
        <taxon>Poales</taxon>
        <taxon>Poaceae</taxon>
        <taxon>BOP clade</taxon>
        <taxon>Pooideae</taxon>
        <taxon>Triticodae</taxon>
        <taxon>Triticeae</taxon>
        <taxon>Triticinae</taxon>
        <taxon>Aegilops</taxon>
    </lineage>
</organism>
<dbReference type="Gramene" id="AET4Gv20484700.30">
    <property type="protein sequence ID" value="AET4Gv20484700.30"/>
    <property type="gene ID" value="AET4Gv20484700"/>
</dbReference>
<reference evidence="1" key="5">
    <citation type="journal article" date="2021" name="G3 (Bethesda)">
        <title>Aegilops tauschii genome assembly Aet v5.0 features greater sequence contiguity and improved annotation.</title>
        <authorList>
            <person name="Wang L."/>
            <person name="Zhu T."/>
            <person name="Rodriguez J.C."/>
            <person name="Deal K.R."/>
            <person name="Dubcovsky J."/>
            <person name="McGuire P.E."/>
            <person name="Lux T."/>
            <person name="Spannagl M."/>
            <person name="Mayer K.F.X."/>
            <person name="Baldrich P."/>
            <person name="Meyers B.C."/>
            <person name="Huo N."/>
            <person name="Gu Y.Q."/>
            <person name="Zhou H."/>
            <person name="Devos K.M."/>
            <person name="Bennetzen J.L."/>
            <person name="Unver T."/>
            <person name="Budak H."/>
            <person name="Gulick P.J."/>
            <person name="Galiba G."/>
            <person name="Kalapos B."/>
            <person name="Nelson D.R."/>
            <person name="Li P."/>
            <person name="You F.M."/>
            <person name="Luo M.C."/>
            <person name="Dvorak J."/>
        </authorList>
    </citation>
    <scope>NUCLEOTIDE SEQUENCE [LARGE SCALE GENOMIC DNA]</scope>
    <source>
        <strain evidence="1">cv. AL8/78</strain>
    </source>
</reference>
<reference evidence="2" key="2">
    <citation type="journal article" date="2017" name="Nat. Plants">
        <title>The Aegilops tauschii genome reveals multiple impacts of transposons.</title>
        <authorList>
            <person name="Zhao G."/>
            <person name="Zou C."/>
            <person name="Li K."/>
            <person name="Wang K."/>
            <person name="Li T."/>
            <person name="Gao L."/>
            <person name="Zhang X."/>
            <person name="Wang H."/>
            <person name="Yang Z."/>
            <person name="Liu X."/>
            <person name="Jiang W."/>
            <person name="Mao L."/>
            <person name="Kong X."/>
            <person name="Jiao Y."/>
            <person name="Jia J."/>
        </authorList>
    </citation>
    <scope>NUCLEOTIDE SEQUENCE [LARGE SCALE GENOMIC DNA]</scope>
    <source>
        <strain evidence="2">cv. AL8/78</strain>
    </source>
</reference>
<protein>
    <submittedName>
        <fullName evidence="1">Uncharacterized protein</fullName>
    </submittedName>
</protein>
<reference evidence="1" key="3">
    <citation type="journal article" date="2017" name="Nature">
        <title>Genome sequence of the progenitor of the wheat D genome Aegilops tauschii.</title>
        <authorList>
            <person name="Luo M.C."/>
            <person name="Gu Y.Q."/>
            <person name="Puiu D."/>
            <person name="Wang H."/>
            <person name="Twardziok S.O."/>
            <person name="Deal K.R."/>
            <person name="Huo N."/>
            <person name="Zhu T."/>
            <person name="Wang L."/>
            <person name="Wang Y."/>
            <person name="McGuire P.E."/>
            <person name="Liu S."/>
            <person name="Long H."/>
            <person name="Ramasamy R.K."/>
            <person name="Rodriguez J.C."/>
            <person name="Van S.L."/>
            <person name="Yuan L."/>
            <person name="Wang Z."/>
            <person name="Xia Z."/>
            <person name="Xiao L."/>
            <person name="Anderson O.D."/>
            <person name="Ouyang S."/>
            <person name="Liang Y."/>
            <person name="Zimin A.V."/>
            <person name="Pertea G."/>
            <person name="Qi P."/>
            <person name="Bennetzen J.L."/>
            <person name="Dai X."/>
            <person name="Dawson M.W."/>
            <person name="Muller H.G."/>
            <person name="Kugler K."/>
            <person name="Rivarola-Duarte L."/>
            <person name="Spannagl M."/>
            <person name="Mayer K.F.X."/>
            <person name="Lu F.H."/>
            <person name="Bevan M.W."/>
            <person name="Leroy P."/>
            <person name="Li P."/>
            <person name="You F.M."/>
            <person name="Sun Q."/>
            <person name="Liu Z."/>
            <person name="Lyons E."/>
            <person name="Wicker T."/>
            <person name="Salzberg S.L."/>
            <person name="Devos K.M."/>
            <person name="Dvorak J."/>
        </authorList>
    </citation>
    <scope>NUCLEOTIDE SEQUENCE [LARGE SCALE GENOMIC DNA]</scope>
    <source>
        <strain evidence="1">cv. AL8/78</strain>
    </source>
</reference>
<dbReference type="Proteomes" id="UP000015105">
    <property type="component" value="Chromosome 4D"/>
</dbReference>
<reference evidence="1" key="4">
    <citation type="submission" date="2019-03" db="UniProtKB">
        <authorList>
            <consortium name="EnsemblPlants"/>
        </authorList>
    </citation>
    <scope>IDENTIFICATION</scope>
</reference>
<evidence type="ECO:0000313" key="1">
    <source>
        <dbReference type="EnsemblPlants" id="AET4Gv20484700.30"/>
    </source>
</evidence>
<dbReference type="AlphaFoldDB" id="A0A453I8Z2"/>